<evidence type="ECO:0000313" key="3">
    <source>
        <dbReference type="Proteomes" id="UP000466442"/>
    </source>
</evidence>
<dbReference type="PANTHER" id="PTHR10773">
    <property type="entry name" value="DNA-DIRECTED RNA POLYMERASES I, II, AND III SUBUNIT RPABC2"/>
    <property type="match status" value="1"/>
</dbReference>
<protein>
    <submittedName>
        <fullName evidence="2">Uncharacterized protein</fullName>
    </submittedName>
</protein>
<reference evidence="2" key="1">
    <citation type="journal article" date="2021" name="Mol. Ecol. Resour.">
        <title>Apolygus lucorum genome provides insights into omnivorousness and mesophyll feeding.</title>
        <authorList>
            <person name="Liu Y."/>
            <person name="Liu H."/>
            <person name="Wang H."/>
            <person name="Huang T."/>
            <person name="Liu B."/>
            <person name="Yang B."/>
            <person name="Yin L."/>
            <person name="Li B."/>
            <person name="Zhang Y."/>
            <person name="Zhang S."/>
            <person name="Jiang F."/>
            <person name="Zhang X."/>
            <person name="Ren Y."/>
            <person name="Wang B."/>
            <person name="Wang S."/>
            <person name="Lu Y."/>
            <person name="Wu K."/>
            <person name="Fan W."/>
            <person name="Wang G."/>
        </authorList>
    </citation>
    <scope>NUCLEOTIDE SEQUENCE</scope>
    <source>
        <strain evidence="2">12Hb</strain>
    </source>
</reference>
<proteinExistence type="predicted"/>
<gene>
    <name evidence="2" type="ORF">GE061_005528</name>
</gene>
<feature type="region of interest" description="Disordered" evidence="1">
    <location>
        <begin position="1"/>
        <end position="23"/>
    </location>
</feature>
<keyword evidence="3" id="KW-1185">Reference proteome</keyword>
<feature type="compositionally biased region" description="Low complexity" evidence="1">
    <location>
        <begin position="325"/>
        <end position="338"/>
    </location>
</feature>
<dbReference type="OrthoDB" id="8066753at2759"/>
<comment type="caution">
    <text evidence="2">The sequence shown here is derived from an EMBL/GenBank/DDBJ whole genome shotgun (WGS) entry which is preliminary data.</text>
</comment>
<organism evidence="2 3">
    <name type="scientific">Apolygus lucorum</name>
    <name type="common">Small green plant bug</name>
    <name type="synonym">Lygocoris lucorum</name>
    <dbReference type="NCBI Taxonomy" id="248454"/>
    <lineage>
        <taxon>Eukaryota</taxon>
        <taxon>Metazoa</taxon>
        <taxon>Ecdysozoa</taxon>
        <taxon>Arthropoda</taxon>
        <taxon>Hexapoda</taxon>
        <taxon>Insecta</taxon>
        <taxon>Pterygota</taxon>
        <taxon>Neoptera</taxon>
        <taxon>Paraneoptera</taxon>
        <taxon>Hemiptera</taxon>
        <taxon>Heteroptera</taxon>
        <taxon>Panheteroptera</taxon>
        <taxon>Cimicomorpha</taxon>
        <taxon>Miridae</taxon>
        <taxon>Mirini</taxon>
        <taxon>Apolygus</taxon>
    </lineage>
</organism>
<feature type="region of interest" description="Disordered" evidence="1">
    <location>
        <begin position="512"/>
        <end position="536"/>
    </location>
</feature>
<sequence>MEDDPDYDPSTAEDSSEDEEYDSSMVTLDELCHSVALVRNPQTFTPPDGKKVVVEFVDTAIPNSIQCNDASVAVASENVLESCSFMNDGHLSSVDLNPNVMEIGVPNLMDYNICDLPIIIADVSPNCDTQCNEENECPNIFGGPCNILNVPESVGETETEGSKRKRAIAPQPEKWTKNETKEKRLKGHTYLGFRRADKTSTKKILQDTMRDAKQMGPACQNGTCIKYQSRSCREIEDGQRQRLFTDFWNIGSWGEKRMFINSLVKVALPKERKVEGSRRGKTFIYHLKVGDKQLPVCRPMFLNTFGLKWSTVKRWLADYSTIGTQNNQPPSSEEPSNSHQTEVNHELPSREPPSKRWTKLEMMKFLDKFFEKLPKLPSHYCRQSSSKEYLQTDLKSVSQLYDLYKQHCQTDLFSRALRKKPNDPQVIDIRSLLYDPAGKIMFKLIHGDGEEWKPLPRRPKQRSIHSMEAFPKLLREKIKLKKDKYDDLQDLKKFLPEDCRQYYSYLPHEDESIRKAKKKKAQQETAQNKNRKRSYL</sequence>
<evidence type="ECO:0000256" key="1">
    <source>
        <dbReference type="SAM" id="MobiDB-lite"/>
    </source>
</evidence>
<name>A0A8S9WYA8_APOLU</name>
<feature type="compositionally biased region" description="Basic and acidic residues" evidence="1">
    <location>
        <begin position="342"/>
        <end position="354"/>
    </location>
</feature>
<accession>A0A8S9WYA8</accession>
<dbReference type="PANTHER" id="PTHR10773:SF19">
    <property type="match status" value="1"/>
</dbReference>
<evidence type="ECO:0000313" key="2">
    <source>
        <dbReference type="EMBL" id="KAF6201081.1"/>
    </source>
</evidence>
<dbReference type="Proteomes" id="UP000466442">
    <property type="component" value="Unassembled WGS sequence"/>
</dbReference>
<dbReference type="AlphaFoldDB" id="A0A8S9WYA8"/>
<feature type="region of interest" description="Disordered" evidence="1">
    <location>
        <begin position="323"/>
        <end position="354"/>
    </location>
</feature>
<dbReference type="EMBL" id="WIXP02000013">
    <property type="protein sequence ID" value="KAF6201081.1"/>
    <property type="molecule type" value="Genomic_DNA"/>
</dbReference>